<evidence type="ECO:0000256" key="3">
    <source>
        <dbReference type="ARBA" id="ARBA00023163"/>
    </source>
</evidence>
<dbReference type="Proteomes" id="UP001595818">
    <property type="component" value="Unassembled WGS sequence"/>
</dbReference>
<reference evidence="6" key="1">
    <citation type="journal article" date="2019" name="Int. J. Syst. Evol. Microbiol.">
        <title>The Global Catalogue of Microorganisms (GCM) 10K type strain sequencing project: providing services to taxonomists for standard genome sequencing and annotation.</title>
        <authorList>
            <consortium name="The Broad Institute Genomics Platform"/>
            <consortium name="The Broad Institute Genome Sequencing Center for Infectious Disease"/>
            <person name="Wu L."/>
            <person name="Ma J."/>
        </authorList>
    </citation>
    <scope>NUCLEOTIDE SEQUENCE [LARGE SCALE GENOMIC DNA]</scope>
    <source>
        <strain evidence="6">CGMCC 4.7466</strain>
    </source>
</reference>
<evidence type="ECO:0000313" key="5">
    <source>
        <dbReference type="EMBL" id="MFC4871618.1"/>
    </source>
</evidence>
<gene>
    <name evidence="5" type="ORF">ACFPFU_07970</name>
</gene>
<evidence type="ECO:0000259" key="4">
    <source>
        <dbReference type="PROSITE" id="PS50932"/>
    </source>
</evidence>
<dbReference type="SUPFAM" id="SSF53822">
    <property type="entry name" value="Periplasmic binding protein-like I"/>
    <property type="match status" value="1"/>
</dbReference>
<dbReference type="RefSeq" id="WP_377063264.1">
    <property type="nucleotide sequence ID" value="NZ_JBHSJJ010000004.1"/>
</dbReference>
<dbReference type="Gene3D" id="1.10.260.40">
    <property type="entry name" value="lambda repressor-like DNA-binding domains"/>
    <property type="match status" value="1"/>
</dbReference>
<comment type="caution">
    <text evidence="5">The sequence shown here is derived from an EMBL/GenBank/DDBJ whole genome shotgun (WGS) entry which is preliminary data.</text>
</comment>
<dbReference type="CDD" id="cd01392">
    <property type="entry name" value="HTH_LacI"/>
    <property type="match status" value="1"/>
</dbReference>
<dbReference type="PANTHER" id="PTHR30146">
    <property type="entry name" value="LACI-RELATED TRANSCRIPTIONAL REPRESSOR"/>
    <property type="match status" value="1"/>
</dbReference>
<accession>A0ABV9SZ26</accession>
<evidence type="ECO:0000313" key="6">
    <source>
        <dbReference type="Proteomes" id="UP001595818"/>
    </source>
</evidence>
<organism evidence="5 6">
    <name type="scientific">Negadavirga shengliensis</name>
    <dbReference type="NCBI Taxonomy" id="1389218"/>
    <lineage>
        <taxon>Bacteria</taxon>
        <taxon>Pseudomonadati</taxon>
        <taxon>Bacteroidota</taxon>
        <taxon>Cytophagia</taxon>
        <taxon>Cytophagales</taxon>
        <taxon>Cyclobacteriaceae</taxon>
        <taxon>Negadavirga</taxon>
    </lineage>
</organism>
<keyword evidence="6" id="KW-1185">Reference proteome</keyword>
<dbReference type="InterPro" id="IPR010982">
    <property type="entry name" value="Lambda_DNA-bd_dom_sf"/>
</dbReference>
<sequence>MKKDITIYDIAADVGLSPTTVSRALSNHPRVKEKTRLKVFEAAKAMGYQSNIFASNLRKKRSNNIGVIVPKLNSPFQSSVLAGMEKIANQAGYNLVISQSMESLDKEIANTKTMFNSRVDGLLVSMAGSTDEIDHFKPFFQKEVPVLFFDRVPEKNGCTGVIINNTQAAHEATTHLIQQGCRRIAHVLGNLKINVYADRLKGYKYALLDHGLPYDEENIILNDLSEDTGEQVIQQILNRNPRADGLLVSNDTCAASCLMALKKRNIKVPEEIALVGFNNDLISRMVEPNISTINYPGFHMGEVAMKSLVDHLGEGHHEILQKTNTITLRSELLIRESSLRKKTNHDIRD</sequence>
<feature type="domain" description="HTH lacI-type" evidence="4">
    <location>
        <begin position="5"/>
        <end position="59"/>
    </location>
</feature>
<keyword evidence="1" id="KW-0805">Transcription regulation</keyword>
<evidence type="ECO:0000256" key="1">
    <source>
        <dbReference type="ARBA" id="ARBA00023015"/>
    </source>
</evidence>
<dbReference type="PROSITE" id="PS50932">
    <property type="entry name" value="HTH_LACI_2"/>
    <property type="match status" value="1"/>
</dbReference>
<dbReference type="PANTHER" id="PTHR30146:SF109">
    <property type="entry name" value="HTH-TYPE TRANSCRIPTIONAL REGULATOR GALS"/>
    <property type="match status" value="1"/>
</dbReference>
<keyword evidence="3" id="KW-0804">Transcription</keyword>
<name>A0ABV9SZ26_9BACT</name>
<evidence type="ECO:0000256" key="2">
    <source>
        <dbReference type="ARBA" id="ARBA00023125"/>
    </source>
</evidence>
<dbReference type="CDD" id="cd06267">
    <property type="entry name" value="PBP1_LacI_sugar_binding-like"/>
    <property type="match status" value="1"/>
</dbReference>
<dbReference type="GO" id="GO:0003677">
    <property type="term" value="F:DNA binding"/>
    <property type="evidence" value="ECO:0007669"/>
    <property type="project" value="UniProtKB-KW"/>
</dbReference>
<dbReference type="InterPro" id="IPR028082">
    <property type="entry name" value="Peripla_BP_I"/>
</dbReference>
<dbReference type="InterPro" id="IPR000843">
    <property type="entry name" value="HTH_LacI"/>
</dbReference>
<dbReference type="InterPro" id="IPR001761">
    <property type="entry name" value="Peripla_BP/Lac1_sug-bd_dom"/>
</dbReference>
<dbReference type="Gene3D" id="3.40.50.2300">
    <property type="match status" value="2"/>
</dbReference>
<protein>
    <submittedName>
        <fullName evidence="5">LacI family DNA-binding transcriptional regulator</fullName>
    </submittedName>
</protein>
<dbReference type="Pfam" id="PF00532">
    <property type="entry name" value="Peripla_BP_1"/>
    <property type="match status" value="1"/>
</dbReference>
<dbReference type="EMBL" id="JBHSJJ010000004">
    <property type="protein sequence ID" value="MFC4871618.1"/>
    <property type="molecule type" value="Genomic_DNA"/>
</dbReference>
<dbReference type="Pfam" id="PF00356">
    <property type="entry name" value="LacI"/>
    <property type="match status" value="1"/>
</dbReference>
<keyword evidence="2 5" id="KW-0238">DNA-binding</keyword>
<proteinExistence type="predicted"/>
<dbReference type="SUPFAM" id="SSF47413">
    <property type="entry name" value="lambda repressor-like DNA-binding domains"/>
    <property type="match status" value="1"/>
</dbReference>
<dbReference type="SMART" id="SM00354">
    <property type="entry name" value="HTH_LACI"/>
    <property type="match status" value="1"/>
</dbReference>